<evidence type="ECO:0000313" key="3">
    <source>
        <dbReference type="Proteomes" id="UP000701801"/>
    </source>
</evidence>
<protein>
    <submittedName>
        <fullName evidence="2">Uncharacterized protein</fullName>
    </submittedName>
</protein>
<name>A0A9N9LN20_9HELO</name>
<accession>A0A9N9LN20</accession>
<feature type="region of interest" description="Disordered" evidence="1">
    <location>
        <begin position="36"/>
        <end position="82"/>
    </location>
</feature>
<organism evidence="2 3">
    <name type="scientific">Hymenoscyphus albidus</name>
    <dbReference type="NCBI Taxonomy" id="595503"/>
    <lineage>
        <taxon>Eukaryota</taxon>
        <taxon>Fungi</taxon>
        <taxon>Dikarya</taxon>
        <taxon>Ascomycota</taxon>
        <taxon>Pezizomycotina</taxon>
        <taxon>Leotiomycetes</taxon>
        <taxon>Helotiales</taxon>
        <taxon>Helotiaceae</taxon>
        <taxon>Hymenoscyphus</taxon>
    </lineage>
</organism>
<evidence type="ECO:0000256" key="1">
    <source>
        <dbReference type="SAM" id="MobiDB-lite"/>
    </source>
</evidence>
<keyword evidence="3" id="KW-1185">Reference proteome</keyword>
<proteinExistence type="predicted"/>
<evidence type="ECO:0000313" key="2">
    <source>
        <dbReference type="EMBL" id="CAG8974466.1"/>
    </source>
</evidence>
<dbReference type="Proteomes" id="UP000701801">
    <property type="component" value="Unassembled WGS sequence"/>
</dbReference>
<dbReference type="EMBL" id="CAJVRM010000104">
    <property type="protein sequence ID" value="CAG8974466.1"/>
    <property type="molecule type" value="Genomic_DNA"/>
</dbReference>
<comment type="caution">
    <text evidence="2">The sequence shown here is derived from an EMBL/GenBank/DDBJ whole genome shotgun (WGS) entry which is preliminary data.</text>
</comment>
<feature type="compositionally biased region" description="Polar residues" evidence="1">
    <location>
        <begin position="67"/>
        <end position="82"/>
    </location>
</feature>
<dbReference type="AlphaFoldDB" id="A0A9N9LN20"/>
<sequence>MTWLPKVQSTTESTTYVKLAAQLPRPLFRIFWMCGTCQPDPDPDPDPDPENGVCRPGREEKQHGPSKASSCSSGTKPADSAS</sequence>
<reference evidence="2" key="1">
    <citation type="submission" date="2021-07" db="EMBL/GenBank/DDBJ databases">
        <authorList>
            <person name="Durling M."/>
        </authorList>
    </citation>
    <scope>NUCLEOTIDE SEQUENCE</scope>
</reference>
<gene>
    <name evidence="2" type="ORF">HYALB_00004162</name>
</gene>